<dbReference type="GO" id="GO:0016020">
    <property type="term" value="C:membrane"/>
    <property type="evidence" value="ECO:0007669"/>
    <property type="project" value="UniProtKB-SubCell"/>
</dbReference>
<feature type="transmembrane region" description="Helical" evidence="6">
    <location>
        <begin position="109"/>
        <end position="130"/>
    </location>
</feature>
<dbReference type="PANTHER" id="PTHR43791:SF52">
    <property type="entry name" value="TRANSPORTER, PUTATIVE (AFU_ORTHOLOGUE AFUA_1G11820)-RELATED"/>
    <property type="match status" value="1"/>
</dbReference>
<dbReference type="SUPFAM" id="SSF103473">
    <property type="entry name" value="MFS general substrate transporter"/>
    <property type="match status" value="1"/>
</dbReference>
<evidence type="ECO:0000256" key="4">
    <source>
        <dbReference type="ARBA" id="ARBA00022989"/>
    </source>
</evidence>
<keyword evidence="4 6" id="KW-1133">Transmembrane helix</keyword>
<comment type="subcellular location">
    <subcellularLocation>
        <location evidence="1">Membrane</location>
        <topology evidence="1">Multi-pass membrane protein</topology>
    </subcellularLocation>
</comment>
<evidence type="ECO:0008006" key="9">
    <source>
        <dbReference type="Google" id="ProtNLM"/>
    </source>
</evidence>
<organism evidence="7 8">
    <name type="scientific">Hymenoscyphus albidus</name>
    <dbReference type="NCBI Taxonomy" id="595503"/>
    <lineage>
        <taxon>Eukaryota</taxon>
        <taxon>Fungi</taxon>
        <taxon>Dikarya</taxon>
        <taxon>Ascomycota</taxon>
        <taxon>Pezizomycotina</taxon>
        <taxon>Leotiomycetes</taxon>
        <taxon>Helotiales</taxon>
        <taxon>Helotiaceae</taxon>
        <taxon>Hymenoscyphus</taxon>
    </lineage>
</organism>
<keyword evidence="3 6" id="KW-0812">Transmembrane</keyword>
<comment type="caution">
    <text evidence="7">The sequence shown here is derived from an EMBL/GenBank/DDBJ whole genome shotgun (WGS) entry which is preliminary data.</text>
</comment>
<feature type="non-terminal residue" evidence="7">
    <location>
        <position position="1"/>
    </location>
</feature>
<keyword evidence="8" id="KW-1185">Reference proteome</keyword>
<dbReference type="AlphaFoldDB" id="A0A9N9LVG3"/>
<keyword evidence="5 6" id="KW-0472">Membrane</keyword>
<dbReference type="EMBL" id="CAJVRM010000398">
    <property type="protein sequence ID" value="CAG8980598.1"/>
    <property type="molecule type" value="Genomic_DNA"/>
</dbReference>
<reference evidence="7" key="1">
    <citation type="submission" date="2021-07" db="EMBL/GenBank/DDBJ databases">
        <authorList>
            <person name="Durling M."/>
        </authorList>
    </citation>
    <scope>NUCLEOTIDE SEQUENCE</scope>
</reference>
<evidence type="ECO:0000256" key="5">
    <source>
        <dbReference type="ARBA" id="ARBA00023136"/>
    </source>
</evidence>
<proteinExistence type="predicted"/>
<dbReference type="OrthoDB" id="310895at2759"/>
<accession>A0A9N9LVG3</accession>
<evidence type="ECO:0000256" key="2">
    <source>
        <dbReference type="ARBA" id="ARBA00022448"/>
    </source>
</evidence>
<evidence type="ECO:0000313" key="8">
    <source>
        <dbReference type="Proteomes" id="UP000701801"/>
    </source>
</evidence>
<evidence type="ECO:0000256" key="1">
    <source>
        <dbReference type="ARBA" id="ARBA00004141"/>
    </source>
</evidence>
<keyword evidence="2" id="KW-0813">Transport</keyword>
<dbReference type="PANTHER" id="PTHR43791">
    <property type="entry name" value="PERMEASE-RELATED"/>
    <property type="match status" value="1"/>
</dbReference>
<evidence type="ECO:0000256" key="3">
    <source>
        <dbReference type="ARBA" id="ARBA00022692"/>
    </source>
</evidence>
<sequence length="199" mass="22353">IFIIEGLATIAYAILAKCFIVDWPETAAFLTAEEKLLLSRRLDEDRGNEFARMDRLDKHSFNRIMKDWKIWAGVKYLATFFVATGTYITQPLVIVWLSNNLGAHYKRAFGTAMQIGFGDISGIIGSFIFIQNEGPGFKTGYGSALGMVLVCGVACTVFHFGVRWENGKRERGERNDRLRLSEAEVQNLGDDHPGFRFSG</sequence>
<gene>
    <name evidence="7" type="ORF">HYALB_00013748</name>
</gene>
<evidence type="ECO:0000256" key="6">
    <source>
        <dbReference type="SAM" id="Phobius"/>
    </source>
</evidence>
<feature type="transmembrane region" description="Helical" evidence="6">
    <location>
        <begin position="76"/>
        <end position="97"/>
    </location>
</feature>
<dbReference type="GO" id="GO:0022857">
    <property type="term" value="F:transmembrane transporter activity"/>
    <property type="evidence" value="ECO:0007669"/>
    <property type="project" value="TreeGrafter"/>
</dbReference>
<protein>
    <recommendedName>
        <fullName evidence="9">MFS general substrate transporter</fullName>
    </recommendedName>
</protein>
<name>A0A9N9LVG3_9HELO</name>
<evidence type="ECO:0000313" key="7">
    <source>
        <dbReference type="EMBL" id="CAG8980598.1"/>
    </source>
</evidence>
<dbReference type="Proteomes" id="UP000701801">
    <property type="component" value="Unassembled WGS sequence"/>
</dbReference>
<feature type="transmembrane region" description="Helical" evidence="6">
    <location>
        <begin position="142"/>
        <end position="162"/>
    </location>
</feature>
<dbReference type="InterPro" id="IPR036259">
    <property type="entry name" value="MFS_trans_sf"/>
</dbReference>